<dbReference type="GO" id="GO:0004674">
    <property type="term" value="F:protein serine/threonine kinase activity"/>
    <property type="evidence" value="ECO:0007669"/>
    <property type="project" value="UniProtKB-KW"/>
</dbReference>
<protein>
    <recommendedName>
        <fullName evidence="2">Histidine kinase/HSP90-like ATPase domain-containing protein</fullName>
    </recommendedName>
</protein>
<dbReference type="EMBL" id="BMXL01000006">
    <property type="protein sequence ID" value="GHD22882.1"/>
    <property type="molecule type" value="Genomic_DNA"/>
</dbReference>
<keyword evidence="1" id="KW-0723">Serine/threonine-protein kinase</keyword>
<dbReference type="Proteomes" id="UP000654947">
    <property type="component" value="Unassembled WGS sequence"/>
</dbReference>
<sequence length="187" mass="20264">MPTLVSVPTLTQAEETVLSGVPDEYRHYFNGRTPVPFTKRHWEFSGTSVSIPLARAFLDTCAAGRDSDFRYVFSLLGTELATNAIRHSRSGEEGQTFVLRVTRSGNGLTLVCRDNGCPVRAEPGDAEEGGQLSPAPLEGEHLTAESGRGLALVDSFATTWGDNGHPSIRKVWFHLAFDLTGSSWPAA</sequence>
<keyword evidence="1" id="KW-0418">Kinase</keyword>
<dbReference type="Pfam" id="PF13581">
    <property type="entry name" value="HATPase_c_2"/>
    <property type="match status" value="1"/>
</dbReference>
<dbReference type="InterPro" id="IPR003594">
    <property type="entry name" value="HATPase_dom"/>
</dbReference>
<dbReference type="InterPro" id="IPR036890">
    <property type="entry name" value="HATPase_C_sf"/>
</dbReference>
<evidence type="ECO:0000313" key="4">
    <source>
        <dbReference type="Proteomes" id="UP000654947"/>
    </source>
</evidence>
<accession>A0A919CHN0</accession>
<dbReference type="Gene3D" id="3.30.565.10">
    <property type="entry name" value="Histidine kinase-like ATPase, C-terminal domain"/>
    <property type="match status" value="1"/>
</dbReference>
<feature type="domain" description="Histidine kinase/HSP90-like ATPase" evidence="2">
    <location>
        <begin position="51"/>
        <end position="158"/>
    </location>
</feature>
<evidence type="ECO:0000259" key="2">
    <source>
        <dbReference type="Pfam" id="PF13581"/>
    </source>
</evidence>
<dbReference type="PANTHER" id="PTHR35526">
    <property type="entry name" value="ANTI-SIGMA-F FACTOR RSBW-RELATED"/>
    <property type="match status" value="1"/>
</dbReference>
<dbReference type="RefSeq" id="WP_026115750.1">
    <property type="nucleotide sequence ID" value="NZ_BMXL01000006.1"/>
</dbReference>
<dbReference type="PANTHER" id="PTHR35526:SF3">
    <property type="entry name" value="ANTI-SIGMA-F FACTOR RSBW"/>
    <property type="match status" value="1"/>
</dbReference>
<comment type="caution">
    <text evidence="3">The sequence shown here is derived from an EMBL/GenBank/DDBJ whole genome shotgun (WGS) entry which is preliminary data.</text>
</comment>
<proteinExistence type="predicted"/>
<dbReference type="AlphaFoldDB" id="A0A919CHN0"/>
<evidence type="ECO:0000313" key="3">
    <source>
        <dbReference type="EMBL" id="GHD22882.1"/>
    </source>
</evidence>
<dbReference type="InterPro" id="IPR050267">
    <property type="entry name" value="Anti-sigma-factor_SerPK"/>
</dbReference>
<name>A0A919CHN0_9ACTN</name>
<reference evidence="3 4" key="1">
    <citation type="journal article" date="2014" name="Int. J. Syst. Evol. Microbiol.">
        <title>Complete genome sequence of Corynebacterium casei LMG S-19264T (=DSM 44701T), isolated from a smear-ripened cheese.</title>
        <authorList>
            <consortium name="US DOE Joint Genome Institute (JGI-PGF)"/>
            <person name="Walter F."/>
            <person name="Albersmeier A."/>
            <person name="Kalinowski J."/>
            <person name="Ruckert C."/>
        </authorList>
    </citation>
    <scope>NUCLEOTIDE SEQUENCE [LARGE SCALE GENOMIC DNA]</scope>
    <source>
        <strain evidence="3 4">KCTC 19473</strain>
    </source>
</reference>
<gene>
    <name evidence="3" type="ORF">GCM10007147_17670</name>
</gene>
<evidence type="ECO:0000256" key="1">
    <source>
        <dbReference type="ARBA" id="ARBA00022527"/>
    </source>
</evidence>
<keyword evidence="4" id="KW-1185">Reference proteome</keyword>
<dbReference type="SUPFAM" id="SSF55874">
    <property type="entry name" value="ATPase domain of HSP90 chaperone/DNA topoisomerase II/histidine kinase"/>
    <property type="match status" value="1"/>
</dbReference>
<organism evidence="3 4">
    <name type="scientific">Nocardiopsis kunsanensis</name>
    <dbReference type="NCBI Taxonomy" id="141693"/>
    <lineage>
        <taxon>Bacteria</taxon>
        <taxon>Bacillati</taxon>
        <taxon>Actinomycetota</taxon>
        <taxon>Actinomycetes</taxon>
        <taxon>Streptosporangiales</taxon>
        <taxon>Nocardiopsidaceae</taxon>
        <taxon>Nocardiopsis</taxon>
    </lineage>
</organism>
<keyword evidence="1" id="KW-0808">Transferase</keyword>
<dbReference type="CDD" id="cd16936">
    <property type="entry name" value="HATPase_RsbW-like"/>
    <property type="match status" value="1"/>
</dbReference>